<evidence type="ECO:0000313" key="3">
    <source>
        <dbReference type="Proteomes" id="UP000199729"/>
    </source>
</evidence>
<name>A0A221KE86_VITFI</name>
<gene>
    <name evidence="2" type="ORF">VITFI_CDS1560</name>
</gene>
<keyword evidence="3" id="KW-1185">Reference proteome</keyword>
<accession>A0A221KE86</accession>
<dbReference type="EMBL" id="CP022423">
    <property type="protein sequence ID" value="ASM77338.1"/>
    <property type="molecule type" value="Genomic_DNA"/>
</dbReference>
<protein>
    <recommendedName>
        <fullName evidence="1">Ice-binding protein C-terminal domain-containing protein</fullName>
    </recommendedName>
</protein>
<dbReference type="Pfam" id="PF07589">
    <property type="entry name" value="PEP-CTERM"/>
    <property type="match status" value="1"/>
</dbReference>
<proteinExistence type="predicted"/>
<reference evidence="2 3" key="1">
    <citation type="submission" date="2017-07" db="EMBL/GenBank/DDBJ databases">
        <title>Complete Genome Sequence of the cosmetic ferment Vitreoscilla filiformis (ATCC15551).</title>
        <authorList>
            <person name="Contreras S."/>
            <person name="Sagory-Zalkind P."/>
            <person name="Blanquart H."/>
            <person name="Iltis A."/>
            <person name="Morand S.C."/>
        </authorList>
    </citation>
    <scope>NUCLEOTIDE SEQUENCE [LARGE SCALE GENOMIC DNA]</scope>
    <source>
        <strain evidence="2 3">ATCC 15551</strain>
    </source>
</reference>
<evidence type="ECO:0000259" key="1">
    <source>
        <dbReference type="Pfam" id="PF07589"/>
    </source>
</evidence>
<organism evidence="2 3">
    <name type="scientific">Vitreoscilla filiformis</name>
    <dbReference type="NCBI Taxonomy" id="63"/>
    <lineage>
        <taxon>Bacteria</taxon>
        <taxon>Pseudomonadati</taxon>
        <taxon>Pseudomonadota</taxon>
        <taxon>Betaproteobacteria</taxon>
        <taxon>Neisseriales</taxon>
        <taxon>Neisseriaceae</taxon>
        <taxon>Vitreoscilla</taxon>
    </lineage>
</organism>
<dbReference type="InterPro" id="IPR013424">
    <property type="entry name" value="Ice-binding_C"/>
</dbReference>
<evidence type="ECO:0000313" key="2">
    <source>
        <dbReference type="EMBL" id="ASM77338.1"/>
    </source>
</evidence>
<dbReference type="Proteomes" id="UP000199729">
    <property type="component" value="Chromosome"/>
</dbReference>
<sequence length="223" mass="23930">MCAAAAMPALATNVYVDQLWGYGYPTADLHYKTSTYSNEAVAGFVLTNQSTNQTFAGFCMEINQGVGTQSTTNYTITSYTNDAFSRLFAASGFNGADRNNDGINSADKEAALQLALWEVLYDGFGGSLGSGNFWVNNVSSANTLTLAQSYLTSAAALQSGQYVTTTLQRYSNEWAQDLISSTAVSTAPVTPSVVPEPETAFMWLGGVAALAAWRRRQLKRTRA</sequence>
<dbReference type="KEGG" id="vff:VITFI_CDS1560"/>
<dbReference type="AlphaFoldDB" id="A0A221KE86"/>
<feature type="domain" description="Ice-binding protein C-terminal" evidence="1">
    <location>
        <begin position="194"/>
        <end position="216"/>
    </location>
</feature>